<dbReference type="AlphaFoldDB" id="A0A3M7MIH0"/>
<evidence type="ECO:0000256" key="1">
    <source>
        <dbReference type="ARBA" id="ARBA00008569"/>
    </source>
</evidence>
<dbReference type="SUPFAM" id="SSF111278">
    <property type="entry name" value="SSo0622-like"/>
    <property type="match status" value="1"/>
</dbReference>
<dbReference type="InterPro" id="IPR003827">
    <property type="entry name" value="tRNA_yW-synthesising"/>
</dbReference>
<feature type="compositionally biased region" description="Polar residues" evidence="9">
    <location>
        <begin position="287"/>
        <end position="299"/>
    </location>
</feature>
<evidence type="ECO:0000256" key="7">
    <source>
        <dbReference type="ARBA" id="ARBA00030554"/>
    </source>
</evidence>
<evidence type="ECO:0000256" key="6">
    <source>
        <dbReference type="ARBA" id="ARBA00022694"/>
    </source>
</evidence>
<comment type="catalytic activity">
    <reaction evidence="8">
        <text>4-demethyl-7-[(3S)-3-amino-3-carboxypropyl]wyosine(37) in tRNA(Phe) + S-adenosyl-L-methionine = 7-[(3S)-3-amino-3-carboxypropyl]wyosine(37) in tRNA(Phe) + S-adenosyl-L-homocysteine + H(+)</text>
        <dbReference type="Rhea" id="RHEA:36635"/>
        <dbReference type="Rhea" id="RHEA-COMP:10378"/>
        <dbReference type="Rhea" id="RHEA-COMP:10379"/>
        <dbReference type="ChEBI" id="CHEBI:15378"/>
        <dbReference type="ChEBI" id="CHEBI:57856"/>
        <dbReference type="ChEBI" id="CHEBI:59789"/>
        <dbReference type="ChEBI" id="CHEBI:73543"/>
        <dbReference type="ChEBI" id="CHEBI:73550"/>
        <dbReference type="EC" id="2.1.1.282"/>
    </reaction>
</comment>
<name>A0A3M7MIH0_9PLEO</name>
<evidence type="ECO:0000259" key="10">
    <source>
        <dbReference type="Pfam" id="PF02676"/>
    </source>
</evidence>
<reference evidence="11 12" key="1">
    <citation type="journal article" date="2014" name="PLoS ONE">
        <title>De novo Genome Assembly of the Fungal Plant Pathogen Pyrenophora semeniperda.</title>
        <authorList>
            <person name="Soliai M.M."/>
            <person name="Meyer S.E."/>
            <person name="Udall J.A."/>
            <person name="Elzinga D.E."/>
            <person name="Hermansen R.A."/>
            <person name="Bodily P.M."/>
            <person name="Hart A.A."/>
            <person name="Coleman C.E."/>
        </authorList>
    </citation>
    <scope>NUCLEOTIDE SEQUENCE [LARGE SCALE GENOMIC DNA]</scope>
    <source>
        <strain evidence="11 12">CCB06</strain>
        <tissue evidence="11">Mycelium</tissue>
    </source>
</reference>
<evidence type="ECO:0000256" key="9">
    <source>
        <dbReference type="SAM" id="MobiDB-lite"/>
    </source>
</evidence>
<feature type="domain" description="tRNA wybutosine-synthesizing protein" evidence="10">
    <location>
        <begin position="14"/>
        <end position="249"/>
    </location>
</feature>
<proteinExistence type="inferred from homology"/>
<comment type="similarity">
    <text evidence="1">Belongs to the TYW3 family.</text>
</comment>
<dbReference type="GO" id="GO:0032259">
    <property type="term" value="P:methylation"/>
    <property type="evidence" value="ECO:0007669"/>
    <property type="project" value="UniProtKB-KW"/>
</dbReference>
<keyword evidence="6" id="KW-0819">tRNA processing</keyword>
<evidence type="ECO:0000256" key="8">
    <source>
        <dbReference type="ARBA" id="ARBA00049202"/>
    </source>
</evidence>
<dbReference type="EC" id="2.1.1.282" evidence="2"/>
<feature type="compositionally biased region" description="Basic and acidic residues" evidence="9">
    <location>
        <begin position="265"/>
        <end position="283"/>
    </location>
</feature>
<evidence type="ECO:0000256" key="4">
    <source>
        <dbReference type="ARBA" id="ARBA00022679"/>
    </source>
</evidence>
<feature type="compositionally biased region" description="Acidic residues" evidence="9">
    <location>
        <begin position="304"/>
        <end position="314"/>
    </location>
</feature>
<keyword evidence="4" id="KW-0808">Transferase</keyword>
<keyword evidence="3" id="KW-0489">Methyltransferase</keyword>
<dbReference type="GO" id="GO:0008033">
    <property type="term" value="P:tRNA processing"/>
    <property type="evidence" value="ECO:0007669"/>
    <property type="project" value="UniProtKB-KW"/>
</dbReference>
<feature type="region of interest" description="Disordered" evidence="9">
    <location>
        <begin position="254"/>
        <end position="314"/>
    </location>
</feature>
<sequence>MFTKARMTTRFEARKQKIIQQLDCSDDEYQDLSPKGSIDAPIRDLIGEINSLEGLVTTSSCSGRISVFLEGRKADTETTESVSEPEESRAGPGGKGGGGAWLFISHAPIEKGQATHAYMSEFGLTKAEAEEITPNVSSRYIHLKFEPMILHILSASLEDAQRVLTAALAGGFRESGSVSLGSTKAGESNPMVAVRSAGYSFDSIIGYQNEDGNNVALVDERYLRTLVDIANERFKINLDRIGRFRTALLEMYQPSTSNGTGSSKPDWEDAAARKQRKREEGLARQKALQTQNTTSSMSVSKADEIEDIDGMFSS</sequence>
<evidence type="ECO:0000256" key="3">
    <source>
        <dbReference type="ARBA" id="ARBA00022603"/>
    </source>
</evidence>
<dbReference type="Pfam" id="PF02676">
    <property type="entry name" value="TYW3"/>
    <property type="match status" value="1"/>
</dbReference>
<organism evidence="11 12">
    <name type="scientific">Pyrenophora seminiperda CCB06</name>
    <dbReference type="NCBI Taxonomy" id="1302712"/>
    <lineage>
        <taxon>Eukaryota</taxon>
        <taxon>Fungi</taxon>
        <taxon>Dikarya</taxon>
        <taxon>Ascomycota</taxon>
        <taxon>Pezizomycotina</taxon>
        <taxon>Dothideomycetes</taxon>
        <taxon>Pleosporomycetidae</taxon>
        <taxon>Pleosporales</taxon>
        <taxon>Pleosporineae</taxon>
        <taxon>Pleosporaceae</taxon>
        <taxon>Pyrenophora</taxon>
    </lineage>
</organism>
<accession>A0A3M7MIH0</accession>
<dbReference type="EMBL" id="KE747844">
    <property type="protein sequence ID" value="RMZ74346.1"/>
    <property type="molecule type" value="Genomic_DNA"/>
</dbReference>
<keyword evidence="12" id="KW-1185">Reference proteome</keyword>
<feature type="region of interest" description="Disordered" evidence="9">
    <location>
        <begin position="74"/>
        <end position="95"/>
    </location>
</feature>
<protein>
    <recommendedName>
        <fullName evidence="2">tRNA(Phe) 7-[(3-amino-3-carboxypropyl)-4-demethylwyosine(37)-N(4)]-methyltransferase</fullName>
        <ecNumber evidence="2">2.1.1.282</ecNumber>
    </recommendedName>
    <alternativeName>
        <fullName evidence="7">tRNA(Phe) 7-((3-amino-3-carboxypropyl)-4-demethylwyosine(37)-N(4))-methyltransferase</fullName>
    </alternativeName>
</protein>
<evidence type="ECO:0000256" key="2">
    <source>
        <dbReference type="ARBA" id="ARBA00012750"/>
    </source>
</evidence>
<dbReference type="InterPro" id="IPR036602">
    <property type="entry name" value="tRNA_yW-synthesising-like_sf"/>
</dbReference>
<evidence type="ECO:0000313" key="12">
    <source>
        <dbReference type="Proteomes" id="UP000265663"/>
    </source>
</evidence>
<dbReference type="PANTHER" id="PTHR48418:SF1">
    <property type="entry name" value="TRNA WYBUTOSINE-SYNTHESIZING PROTEIN 3"/>
    <property type="match status" value="1"/>
</dbReference>
<evidence type="ECO:0000313" key="11">
    <source>
        <dbReference type="EMBL" id="RMZ74346.1"/>
    </source>
</evidence>
<dbReference type="Proteomes" id="UP000265663">
    <property type="component" value="Unassembled WGS sequence"/>
</dbReference>
<keyword evidence="5" id="KW-0949">S-adenosyl-L-methionine</keyword>
<dbReference type="PANTHER" id="PTHR48418">
    <property type="entry name" value="TRNA WYBUTOSINE-SYNTHESIZING PROTEIN 3"/>
    <property type="match status" value="1"/>
</dbReference>
<evidence type="ECO:0000256" key="5">
    <source>
        <dbReference type="ARBA" id="ARBA00022691"/>
    </source>
</evidence>
<gene>
    <name evidence="11" type="ORF">GMOD_00003370</name>
</gene>
<dbReference type="OrthoDB" id="263283at2759"/>
<feature type="compositionally biased region" description="Polar residues" evidence="9">
    <location>
        <begin position="254"/>
        <end position="263"/>
    </location>
</feature>
<dbReference type="Gene3D" id="3.30.1960.10">
    <property type="entry name" value="tRNA wybutosine-synthesizing-like"/>
    <property type="match status" value="1"/>
</dbReference>
<dbReference type="GO" id="GO:0008168">
    <property type="term" value="F:methyltransferase activity"/>
    <property type="evidence" value="ECO:0007669"/>
    <property type="project" value="UniProtKB-KW"/>
</dbReference>